<name>A0A0F9SZQ4_9ZZZZ</name>
<dbReference type="InterPro" id="IPR032812">
    <property type="entry name" value="SbsA_Ig"/>
</dbReference>
<dbReference type="AlphaFoldDB" id="A0A0F9SZQ4"/>
<dbReference type="Gene3D" id="3.40.50.1820">
    <property type="entry name" value="alpha/beta hydrolase"/>
    <property type="match status" value="1"/>
</dbReference>
<dbReference type="EMBL" id="LAZR01000362">
    <property type="protein sequence ID" value="KKN72464.1"/>
    <property type="molecule type" value="Genomic_DNA"/>
</dbReference>
<dbReference type="InterPro" id="IPR029058">
    <property type="entry name" value="AB_hydrolase_fold"/>
</dbReference>
<comment type="caution">
    <text evidence="3">The sequence shown here is derived from an EMBL/GenBank/DDBJ whole genome shotgun (WGS) entry which is preliminary data.</text>
</comment>
<dbReference type="SUPFAM" id="SSF53474">
    <property type="entry name" value="alpha/beta-Hydrolases"/>
    <property type="match status" value="1"/>
</dbReference>
<sequence>MQCNPIRWLVGLTLASLMAANVQAAGVSVKFDLSQPSSAVFPADYFTVADSRQATGLRINLPTPDGCPWTNTSDCHEVRILNQLDGFNLQARITVPFTGPIDPATLNGYTVYLINGGEVGTGHGRGERISINRMVWDPVTNTAAFEPNELLKERTQYLVVVTDGVRDADGDPLERGWYDQLNSDSHPSSAKYREHLRIQMWIGVDYLPGERMRGLALFTTQTAAGDLVKIRNQIKATAPAPIDFNIAQKGTVNTRALFTVRDIDSAVFKRQNRAMTHASPFDLSPLTSALANLRFFDNVVDKVAYGRFSSPNYLTEMGIIPTTPTKSGQPRVQSREDRIVQIFLPKGPMPAGGWPVALFGHGLLMNMFDLSWNIPAVMASNGIATVMINVVGHGGGSEGTLELSMANQAAEISVPAGGRGIDQNKDGNIDGNEGLSAIDDYALLSYRDGLRQQVADLMQLVRQIEMGVDATGDGIRDLDPDRIYYAGHSLGGIYGTMLTAVEPKVRAGALVVPGGPIVEAGRLGGFRFELERALNQRNPKLTNDHGKFVEDMPLRNEQPKIVRADKAMEIQKYIDRSVWSMQSGSPVAFAPYLRKRPLAGNRAKPVIFQIAKGDSLVPNPTSSTLIRAGDLKDRTTYYRTDEAAKMEAVSPSGHMFLIDFQQGRPPIMFAIAAQRQIAKFFTSDGAVRTVPEIENKYFETPIKELPEQLNFIQ</sequence>
<evidence type="ECO:0000259" key="2">
    <source>
        <dbReference type="Pfam" id="PF13205"/>
    </source>
</evidence>
<organism evidence="3">
    <name type="scientific">marine sediment metagenome</name>
    <dbReference type="NCBI Taxonomy" id="412755"/>
    <lineage>
        <taxon>unclassified sequences</taxon>
        <taxon>metagenomes</taxon>
        <taxon>ecological metagenomes</taxon>
    </lineage>
</organism>
<proteinExistence type="predicted"/>
<accession>A0A0F9SZQ4</accession>
<evidence type="ECO:0000256" key="1">
    <source>
        <dbReference type="ARBA" id="ARBA00022729"/>
    </source>
</evidence>
<reference evidence="3" key="1">
    <citation type="journal article" date="2015" name="Nature">
        <title>Complex archaea that bridge the gap between prokaryotes and eukaryotes.</title>
        <authorList>
            <person name="Spang A."/>
            <person name="Saw J.H."/>
            <person name="Jorgensen S.L."/>
            <person name="Zaremba-Niedzwiedzka K."/>
            <person name="Martijn J."/>
            <person name="Lind A.E."/>
            <person name="van Eijk R."/>
            <person name="Schleper C."/>
            <person name="Guy L."/>
            <person name="Ettema T.J."/>
        </authorList>
    </citation>
    <scope>NUCLEOTIDE SEQUENCE</scope>
</reference>
<dbReference type="Pfam" id="PF13205">
    <property type="entry name" value="Big_5"/>
    <property type="match status" value="1"/>
</dbReference>
<evidence type="ECO:0000313" key="3">
    <source>
        <dbReference type="EMBL" id="KKN72464.1"/>
    </source>
</evidence>
<keyword evidence="1" id="KW-0732">Signal</keyword>
<protein>
    <recommendedName>
        <fullName evidence="2">SbsA Ig-like domain-containing protein</fullName>
    </recommendedName>
</protein>
<feature type="domain" description="SbsA Ig-like" evidence="2">
    <location>
        <begin position="83"/>
        <end position="173"/>
    </location>
</feature>
<gene>
    <name evidence="3" type="ORF">LCGC14_0410750</name>
</gene>